<protein>
    <submittedName>
        <fullName evidence="2">Uncharacterized protein</fullName>
    </submittedName>
</protein>
<gene>
    <name evidence="2" type="ORF">HMPREF0813_01156</name>
</gene>
<dbReference type="AlphaFoldDB" id="E6J1N0"/>
<evidence type="ECO:0000313" key="3">
    <source>
        <dbReference type="Proteomes" id="UP000002973"/>
    </source>
</evidence>
<dbReference type="EMBL" id="AECT01000019">
    <property type="protein sequence ID" value="EFU22258.1"/>
    <property type="molecule type" value="Genomic_DNA"/>
</dbReference>
<accession>E6J1N0</accession>
<organism evidence="2 3">
    <name type="scientific">Streptococcus anginosus F0211</name>
    <dbReference type="NCBI Taxonomy" id="706437"/>
    <lineage>
        <taxon>Bacteria</taxon>
        <taxon>Bacillati</taxon>
        <taxon>Bacillota</taxon>
        <taxon>Bacilli</taxon>
        <taxon>Lactobacillales</taxon>
        <taxon>Streptococcaceae</taxon>
        <taxon>Streptococcus</taxon>
        <taxon>Streptococcus anginosus group</taxon>
    </lineage>
</organism>
<feature type="transmembrane region" description="Helical" evidence="1">
    <location>
        <begin position="20"/>
        <end position="39"/>
    </location>
</feature>
<keyword evidence="1" id="KW-0472">Membrane</keyword>
<evidence type="ECO:0000313" key="2">
    <source>
        <dbReference type="EMBL" id="EFU22258.1"/>
    </source>
</evidence>
<name>E6J1N0_STRAP</name>
<keyword evidence="1" id="KW-1133">Transmembrane helix</keyword>
<keyword evidence="1" id="KW-0812">Transmembrane</keyword>
<evidence type="ECO:0000256" key="1">
    <source>
        <dbReference type="SAM" id="Phobius"/>
    </source>
</evidence>
<proteinExistence type="predicted"/>
<dbReference type="Proteomes" id="UP000002973">
    <property type="component" value="Unassembled WGS sequence"/>
</dbReference>
<comment type="caution">
    <text evidence="2">The sequence shown here is derived from an EMBL/GenBank/DDBJ whole genome shotgun (WGS) entry which is preliminary data.</text>
</comment>
<reference evidence="2 3" key="1">
    <citation type="submission" date="2010-11" db="EMBL/GenBank/DDBJ databases">
        <authorList>
            <person name="Weinstock G."/>
            <person name="Sodergren E."/>
            <person name="Clifton S."/>
            <person name="Fulton L."/>
            <person name="Fulton B."/>
            <person name="Courtney L."/>
            <person name="Fronick C."/>
            <person name="Harrison M."/>
            <person name="Strong C."/>
            <person name="Farmer C."/>
            <person name="Delahaunty K."/>
            <person name="Markovic C."/>
            <person name="Hall O."/>
            <person name="Minx P."/>
            <person name="Tomlinson C."/>
            <person name="Mitreva M."/>
            <person name="Hou S."/>
            <person name="Chen J."/>
            <person name="Wollam A."/>
            <person name="Pepin K.H."/>
            <person name="Johnson M."/>
            <person name="Bhonagiri V."/>
            <person name="Zhang X."/>
            <person name="Suruliraj S."/>
            <person name="Warren W."/>
            <person name="Chinwalla A."/>
            <person name="Mardis E.R."/>
            <person name="Wilson R.K."/>
        </authorList>
    </citation>
    <scope>NUCLEOTIDE SEQUENCE [LARGE SCALE GENOMIC DNA]</scope>
    <source>
        <strain evidence="2 3">F0211</strain>
    </source>
</reference>
<sequence>MCHYSPPIFLLYYDTALLLFYQAIFLTKTFPNCFFIINFQKSQSHTNL</sequence>